<dbReference type="Pfam" id="PF26639">
    <property type="entry name" value="Het-6_barrel"/>
    <property type="match status" value="1"/>
</dbReference>
<comment type="caution">
    <text evidence="2">The sequence shown here is derived from an EMBL/GenBank/DDBJ whole genome shotgun (WGS) entry which is preliminary data.</text>
</comment>
<gene>
    <name evidence="2" type="ORF">VTL71DRAFT_2827</name>
</gene>
<name>A0ABR4CA00_9HELO</name>
<reference evidence="2 3" key="1">
    <citation type="journal article" date="2024" name="Commun. Biol.">
        <title>Comparative genomic analysis of thermophilic fungi reveals convergent evolutionary adaptations and gene losses.</title>
        <authorList>
            <person name="Steindorff A.S."/>
            <person name="Aguilar-Pontes M.V."/>
            <person name="Robinson A.J."/>
            <person name="Andreopoulos B."/>
            <person name="LaButti K."/>
            <person name="Kuo A."/>
            <person name="Mondo S."/>
            <person name="Riley R."/>
            <person name="Otillar R."/>
            <person name="Haridas S."/>
            <person name="Lipzen A."/>
            <person name="Grimwood J."/>
            <person name="Schmutz J."/>
            <person name="Clum A."/>
            <person name="Reid I.D."/>
            <person name="Moisan M.C."/>
            <person name="Butler G."/>
            <person name="Nguyen T.T.M."/>
            <person name="Dewar K."/>
            <person name="Conant G."/>
            <person name="Drula E."/>
            <person name="Henrissat B."/>
            <person name="Hansel C."/>
            <person name="Singer S."/>
            <person name="Hutchinson M.I."/>
            <person name="de Vries R.P."/>
            <person name="Natvig D.O."/>
            <person name="Powell A.J."/>
            <person name="Tsang A."/>
            <person name="Grigoriev I.V."/>
        </authorList>
    </citation>
    <scope>NUCLEOTIDE SEQUENCE [LARGE SCALE GENOMIC DNA]</scope>
    <source>
        <strain evidence="2 3">CBS 494.80</strain>
    </source>
</reference>
<feature type="domain" description="Heterokaryon incompatibility" evidence="1">
    <location>
        <begin position="47"/>
        <end position="213"/>
    </location>
</feature>
<dbReference type="Proteomes" id="UP001595075">
    <property type="component" value="Unassembled WGS sequence"/>
</dbReference>
<evidence type="ECO:0000259" key="1">
    <source>
        <dbReference type="Pfam" id="PF06985"/>
    </source>
</evidence>
<accession>A0ABR4CA00</accession>
<protein>
    <recommendedName>
        <fullName evidence="1">Heterokaryon incompatibility domain-containing protein</fullName>
    </recommendedName>
</protein>
<evidence type="ECO:0000313" key="2">
    <source>
        <dbReference type="EMBL" id="KAL2066755.1"/>
    </source>
</evidence>
<dbReference type="InterPro" id="IPR010730">
    <property type="entry name" value="HET"/>
</dbReference>
<proteinExistence type="predicted"/>
<evidence type="ECO:0000313" key="3">
    <source>
        <dbReference type="Proteomes" id="UP001595075"/>
    </source>
</evidence>
<dbReference type="EMBL" id="JAZHXI010000011">
    <property type="protein sequence ID" value="KAL2066755.1"/>
    <property type="molecule type" value="Genomic_DNA"/>
</dbReference>
<organism evidence="2 3">
    <name type="scientific">Oculimacula yallundae</name>
    <dbReference type="NCBI Taxonomy" id="86028"/>
    <lineage>
        <taxon>Eukaryota</taxon>
        <taxon>Fungi</taxon>
        <taxon>Dikarya</taxon>
        <taxon>Ascomycota</taxon>
        <taxon>Pezizomycotina</taxon>
        <taxon>Leotiomycetes</taxon>
        <taxon>Helotiales</taxon>
        <taxon>Ploettnerulaceae</taxon>
        <taxon>Oculimacula</taxon>
    </lineage>
</organism>
<sequence>MATTKNPEPGYPYTALPPGTIRLLRLYAGTYLMCDIIIAHLDQIPSYEALSYCWGDSASRKPITCNGIRGLSITESLHSALSHLLLPHQPRLVWADAICINQEDVEERGAQVRLMKEIYRRATSVVVWLGEGIEVDKKKDVWPIPALLEAAQKGLRRNQLPIRHGTKDWVRYVLRPDYTTAGDLDDKRWNTTIKSLILLLHRPWFLRTWIIQEVALAASAMIMCGSHVAKWEDFYTSVSYAIDLDYFSSTQPEMYSSIQNIEHVRRGLARDHYSRPLDLLASFKIFLATDPRDKVFGLYSLISASDLAVLELQPDYTIDVFKVFSQATLDCIATEGNLDVLSFGGQDCRIEHSQLPTWVPDWSLPDRTIPLSPRFLSTLSFDADQWPCTWSSVTGKSYPVVELTENFKTIKISGYVFDEITELGGVLDKQYFESQPSNAGLEMSTLFGKGSEIFNKWEAICSVPQNATYCTGETAWDVYWKTLHGGFYPYGDEARTKEAFEKWYQPYRNLRSFTDYTENRLDEIDKKEAGSAYKIAAGAGWLAKVMYKSAKFGVQTMLTSTTLPPSKILAFHRTMFKTKKGYVGITSRHAKVGSSVAFFQGGKLPLILDERENGQWGIVGDAYIHGLMSGDKFVSAECKMMCVC</sequence>
<keyword evidence="3" id="KW-1185">Reference proteome</keyword>
<dbReference type="PANTHER" id="PTHR24148:SF64">
    <property type="entry name" value="HETEROKARYON INCOMPATIBILITY DOMAIN-CONTAINING PROTEIN"/>
    <property type="match status" value="1"/>
</dbReference>
<dbReference type="PANTHER" id="PTHR24148">
    <property type="entry name" value="ANKYRIN REPEAT DOMAIN-CONTAINING PROTEIN 39 HOMOLOG-RELATED"/>
    <property type="match status" value="1"/>
</dbReference>
<dbReference type="InterPro" id="IPR052895">
    <property type="entry name" value="HetReg/Transcr_Mod"/>
</dbReference>
<dbReference type="Pfam" id="PF06985">
    <property type="entry name" value="HET"/>
    <property type="match status" value="1"/>
</dbReference>